<evidence type="ECO:0000313" key="2">
    <source>
        <dbReference type="EMBL" id="SER10931.1"/>
    </source>
</evidence>
<feature type="chain" id="PRO_5011692199" description="Cytochrome P460" evidence="1">
    <location>
        <begin position="26"/>
        <end position="408"/>
    </location>
</feature>
<keyword evidence="1" id="KW-0732">Signal</keyword>
<gene>
    <name evidence="2" type="ORF">SAMN04488038_11637</name>
</gene>
<organism evidence="2 3">
    <name type="scientific">Solimonas aquatica</name>
    <dbReference type="NCBI Taxonomy" id="489703"/>
    <lineage>
        <taxon>Bacteria</taxon>
        <taxon>Pseudomonadati</taxon>
        <taxon>Pseudomonadota</taxon>
        <taxon>Gammaproteobacteria</taxon>
        <taxon>Nevskiales</taxon>
        <taxon>Nevskiaceae</taxon>
        <taxon>Solimonas</taxon>
    </lineage>
</organism>
<dbReference type="AlphaFoldDB" id="A0A1H9LHF6"/>
<protein>
    <recommendedName>
        <fullName evidence="4">Cytochrome P460</fullName>
    </recommendedName>
</protein>
<proteinExistence type="predicted"/>
<keyword evidence="3" id="KW-1185">Reference proteome</keyword>
<accession>A0A1H9LHF6</accession>
<evidence type="ECO:0008006" key="4">
    <source>
        <dbReference type="Google" id="ProtNLM"/>
    </source>
</evidence>
<sequence length="408" mass="44348">MARMAGWRNLARTMMMLGMAASAIAVTATGQEARSDEEPRQRGWSLLASVAGVDGVSAVSGWYNEADLFGRGEAGRSMRRPVFPGLPIGAAGTMEQRLRHVADAPVITFVHYDPEAYGHVRGHRLYQAERLTELMQNGARDPVYPHMLAIPPLPRGARVLMSAWWPVGAGSVTPLPVWDPREVARPGGSNDYTSWRRVVAVDAGAAAGRAAPVTFAGRTFVTARRVALNRFIHLPVGRRLAAHLMEDAGARKAALIALGRPLRTGDSLVLVAFHLMAADAGMGVWATAWWHDRPDEGVFAADRPATIRGRWRHYLMDVAVDPVLPLEPDGSPHICFNPWFEAKFPDGGQGSGLKSNCINCHERASYPPTEFLPVRRGTSDASGDPAFAPGRLRTARLWALANPPRESP</sequence>
<evidence type="ECO:0000313" key="3">
    <source>
        <dbReference type="Proteomes" id="UP000199233"/>
    </source>
</evidence>
<dbReference type="Proteomes" id="UP000199233">
    <property type="component" value="Unassembled WGS sequence"/>
</dbReference>
<evidence type="ECO:0000256" key="1">
    <source>
        <dbReference type="SAM" id="SignalP"/>
    </source>
</evidence>
<name>A0A1H9LHF6_9GAMM</name>
<dbReference type="RefSeq" id="WP_143069002.1">
    <property type="nucleotide sequence ID" value="NZ_FOFS01000016.1"/>
</dbReference>
<dbReference type="EMBL" id="FOFS01000016">
    <property type="protein sequence ID" value="SER10931.1"/>
    <property type="molecule type" value="Genomic_DNA"/>
</dbReference>
<feature type="signal peptide" evidence="1">
    <location>
        <begin position="1"/>
        <end position="25"/>
    </location>
</feature>
<reference evidence="2 3" key="1">
    <citation type="submission" date="2016-10" db="EMBL/GenBank/DDBJ databases">
        <authorList>
            <person name="de Groot N.N."/>
        </authorList>
    </citation>
    <scope>NUCLEOTIDE SEQUENCE [LARGE SCALE GENOMIC DNA]</scope>
    <source>
        <strain evidence="2 3">DSM 25927</strain>
    </source>
</reference>
<dbReference type="OrthoDB" id="280897at2"/>